<keyword evidence="2" id="KW-1185">Reference proteome</keyword>
<dbReference type="Proteomes" id="UP001372338">
    <property type="component" value="Unassembled WGS sequence"/>
</dbReference>
<evidence type="ECO:0000313" key="1">
    <source>
        <dbReference type="EMBL" id="KAK7289727.1"/>
    </source>
</evidence>
<comment type="caution">
    <text evidence="1">The sequence shown here is derived from an EMBL/GenBank/DDBJ whole genome shotgun (WGS) entry which is preliminary data.</text>
</comment>
<protein>
    <submittedName>
        <fullName evidence="1">Uncharacterized protein</fullName>
    </submittedName>
</protein>
<evidence type="ECO:0000313" key="2">
    <source>
        <dbReference type="Proteomes" id="UP001372338"/>
    </source>
</evidence>
<accession>A0AAN9P9J3</accession>
<sequence>MSNWGNQLMFESYLHDYLFQVSMHENVELFKNELNSLMDHKFPPRSVVPEGFLQEWWSGCYDNFDNFRGMVIPDMGCTAWEEAPSDMEFTMENQSLGATQGSFAYQTEQNLMTKEAENQLADDVTPALSRESDSKELDAIGEVPLLYFPASYLELYGDFAQLLLPFSCQVEQLKSTLGVVNTTKTSGKSVESSMQYTPKPENTTINEEPDPVIENLLNSFWLFWTMSDGTIWQIN</sequence>
<gene>
    <name evidence="1" type="ORF">RIF29_03595</name>
</gene>
<reference evidence="1 2" key="1">
    <citation type="submission" date="2024-01" db="EMBL/GenBank/DDBJ databases">
        <title>The genomes of 5 underutilized Papilionoideae crops provide insights into root nodulation and disease resistanc.</title>
        <authorList>
            <person name="Yuan L."/>
        </authorList>
    </citation>
    <scope>NUCLEOTIDE SEQUENCE [LARGE SCALE GENOMIC DNA]</scope>
    <source>
        <strain evidence="1">ZHUSHIDOU_FW_LH</strain>
        <tissue evidence="1">Leaf</tissue>
    </source>
</reference>
<name>A0AAN9P9J3_CROPI</name>
<dbReference type="AlphaFoldDB" id="A0AAN9P9J3"/>
<dbReference type="EMBL" id="JAYWIO010000001">
    <property type="protein sequence ID" value="KAK7289727.1"/>
    <property type="molecule type" value="Genomic_DNA"/>
</dbReference>
<proteinExistence type="predicted"/>
<organism evidence="1 2">
    <name type="scientific">Crotalaria pallida</name>
    <name type="common">Smooth rattlebox</name>
    <name type="synonym">Crotalaria striata</name>
    <dbReference type="NCBI Taxonomy" id="3830"/>
    <lineage>
        <taxon>Eukaryota</taxon>
        <taxon>Viridiplantae</taxon>
        <taxon>Streptophyta</taxon>
        <taxon>Embryophyta</taxon>
        <taxon>Tracheophyta</taxon>
        <taxon>Spermatophyta</taxon>
        <taxon>Magnoliopsida</taxon>
        <taxon>eudicotyledons</taxon>
        <taxon>Gunneridae</taxon>
        <taxon>Pentapetalae</taxon>
        <taxon>rosids</taxon>
        <taxon>fabids</taxon>
        <taxon>Fabales</taxon>
        <taxon>Fabaceae</taxon>
        <taxon>Papilionoideae</taxon>
        <taxon>50 kb inversion clade</taxon>
        <taxon>genistoids sensu lato</taxon>
        <taxon>core genistoids</taxon>
        <taxon>Crotalarieae</taxon>
        <taxon>Crotalaria</taxon>
    </lineage>
</organism>